<proteinExistence type="predicted"/>
<evidence type="ECO:0000313" key="1">
    <source>
        <dbReference type="Proteomes" id="UP000887580"/>
    </source>
</evidence>
<dbReference type="WBParaSite" id="PS1159_v2.g11033.t1">
    <property type="protein sequence ID" value="PS1159_v2.g11033.t1"/>
    <property type="gene ID" value="PS1159_v2.g11033"/>
</dbReference>
<sequence>MNRKQGMFAHAKYSEKIFRNIPPKVAEGVQRDLAYILKKDNPTDIKKWNRALPSQSSNVDDDYETAGSLTRLEPIQLARQPRKYVKPKPADLRNEFFSAKELLHKEYHSTEESRIPSKVLKHRDSYQSTRVEETPTAFKTQESKRRKRSAAEAVLEERIFPPNVSPHALAERVKRSLPHLPLRKSDNISYKEAVTEILKNAITNFIPSEVSVRSSRIIDENGDPLQSLMNITGPLNLSRSSDGKQSQENESPVKFKELSHVKHSCVNFAYEDDGDFLDEMERNFPTPRIIKVPKRKTVRSQYDSAVHNQNDGFITPEQFVTNLSVQYDDEKSPEDSNIPTQYDNEIRSGSNGSVQSSLDRSALRSPLSSPALQLQNQCHQSTLRTPSISDTFNNISHNELDFGSPNSGETEEFQLSTNPSRFSQSMPSSSGFLDSTLAPHDPINTTFLQPHPARKPEESTLFQSQAIRRKSVREYPIREAKESKFLQPTRSVRQNDMFGLQKFSLKPSLKRKAEESDETKDIFFKF</sequence>
<accession>A0AC35EXG7</accession>
<evidence type="ECO:0000313" key="2">
    <source>
        <dbReference type="WBParaSite" id="PS1159_v2.g11033.t1"/>
    </source>
</evidence>
<dbReference type="Proteomes" id="UP000887580">
    <property type="component" value="Unplaced"/>
</dbReference>
<name>A0AC35EXG7_9BILA</name>
<protein>
    <submittedName>
        <fullName evidence="2">Uncharacterized protein</fullName>
    </submittedName>
</protein>
<organism evidence="1 2">
    <name type="scientific">Panagrolaimus sp. PS1159</name>
    <dbReference type="NCBI Taxonomy" id="55785"/>
    <lineage>
        <taxon>Eukaryota</taxon>
        <taxon>Metazoa</taxon>
        <taxon>Ecdysozoa</taxon>
        <taxon>Nematoda</taxon>
        <taxon>Chromadorea</taxon>
        <taxon>Rhabditida</taxon>
        <taxon>Tylenchina</taxon>
        <taxon>Panagrolaimomorpha</taxon>
        <taxon>Panagrolaimoidea</taxon>
        <taxon>Panagrolaimidae</taxon>
        <taxon>Panagrolaimus</taxon>
    </lineage>
</organism>
<reference evidence="2" key="1">
    <citation type="submission" date="2022-11" db="UniProtKB">
        <authorList>
            <consortium name="WormBaseParasite"/>
        </authorList>
    </citation>
    <scope>IDENTIFICATION</scope>
</reference>